<comment type="caution">
    <text evidence="3">The sequence shown here is derived from an EMBL/GenBank/DDBJ whole genome shotgun (WGS) entry which is preliminary data.</text>
</comment>
<dbReference type="InterPro" id="IPR027417">
    <property type="entry name" value="P-loop_NTPase"/>
</dbReference>
<keyword evidence="1" id="KW-0677">Repeat</keyword>
<evidence type="ECO:0000259" key="2">
    <source>
        <dbReference type="Pfam" id="PF24883"/>
    </source>
</evidence>
<proteinExistence type="predicted"/>
<dbReference type="OrthoDB" id="8251210at2"/>
<dbReference type="AlphaFoldDB" id="A0A1V9E1N2"/>
<protein>
    <recommendedName>
        <fullName evidence="2">Nephrocystin 3-like N-terminal domain-containing protein</fullName>
    </recommendedName>
</protein>
<feature type="domain" description="Nephrocystin 3-like N-terminal" evidence="2">
    <location>
        <begin position="207"/>
        <end position="311"/>
    </location>
</feature>
<organism evidence="3 4">
    <name type="scientific">Niastella yeongjuensis</name>
    <dbReference type="NCBI Taxonomy" id="354355"/>
    <lineage>
        <taxon>Bacteria</taxon>
        <taxon>Pseudomonadati</taxon>
        <taxon>Bacteroidota</taxon>
        <taxon>Chitinophagia</taxon>
        <taxon>Chitinophagales</taxon>
        <taxon>Chitinophagaceae</taxon>
        <taxon>Niastella</taxon>
    </lineage>
</organism>
<evidence type="ECO:0000256" key="1">
    <source>
        <dbReference type="ARBA" id="ARBA00022737"/>
    </source>
</evidence>
<dbReference type="Pfam" id="PF24883">
    <property type="entry name" value="NPHP3_N"/>
    <property type="match status" value="1"/>
</dbReference>
<dbReference type="RefSeq" id="WP_081204539.1">
    <property type="nucleotide sequence ID" value="NZ_FOCZ01000003.1"/>
</dbReference>
<dbReference type="Gene3D" id="3.40.50.300">
    <property type="entry name" value="P-loop containing nucleotide triphosphate hydrolases"/>
    <property type="match status" value="1"/>
</dbReference>
<sequence length="894" mass="102496">MPENITDKILANFQKKMEQSESTDQEELARWAFRQAAAVLHFFNPETLQPAFTAATEKSPRILLYEDMLYAPGRAYENLFILKPEIRKLALRRYSNREEMLAVIEKNREQPQTQTMKMWQRYLKSGELPDPNQLSYNELTDYCQIVSWMENIDLTLPPLDEIKAMLRKKSVVTNFEHLIIENFIGRNTELDFLQRHIYNGKSTGTLQKIKEWFNPGTPLPVLSVHGPGGIGKSALIGKLLWDNMQDEGRRIPFAYLPFDQAMLRIDDLFTLLVEAASQISQQYPEQADIVLEFNDRVREFRDRRGRIVSKEFSQAARSGRIHEFFSSDYDLFENFAYFINRLVVSISGNTPKKALLFFDTFEEVSYRDQERLSSFWRMLYQLTQSSPVLRIIIAGRNSIADLGIDPQILTELKLAELDSENQVLLLVRLGVEQEVAKAIAKQIGGNPLSLRLAASLVRSDKSAANSSDGIKGLVTRKWLLFQVDEQLVIGQLYARVLSHIHDERVRKIAHPGMVLRTVTPEIILNVLSPVCEIFVNGPADAHELFLTLKREQSLVQTGEKENLVYRTEIRQPMLRLLIRDKLSEVKMLHRKAVEYYSQQETPDARAEEMYHRLALGEDNVQTLEERWIKGIESSIAANLIEYSLTMKSWLAPRIGIQLSEKESRQVDTLDWERYIIRKVKIAITETDFMRALELLGEREERCPNSPLFALETKVYISVDDLNSALQCIERGIVLLSESGNRGRLAELFWLQSQVRLLMENIPEADQSLTEAGKAVVNAEDPVAYIHILCHRLLLRRFYSVPLPEPAAAIRVTLNEAAQRINESHIVDLGFVLVLVIDLLGEEFPKTVNSLSNYKTSPYSITPAILTSEDLQGLSQYREGWEESGDDFVTLNSLV</sequence>
<keyword evidence="4" id="KW-1185">Reference proteome</keyword>
<dbReference type="InterPro" id="IPR056884">
    <property type="entry name" value="NPHP3-like_N"/>
</dbReference>
<evidence type="ECO:0000313" key="4">
    <source>
        <dbReference type="Proteomes" id="UP000192610"/>
    </source>
</evidence>
<dbReference type="SUPFAM" id="SSF52540">
    <property type="entry name" value="P-loop containing nucleoside triphosphate hydrolases"/>
    <property type="match status" value="1"/>
</dbReference>
<accession>A0A1V9E1N2</accession>
<dbReference type="STRING" id="354355.SAMN05660816_02270"/>
<reference evidence="4" key="1">
    <citation type="submission" date="2016-04" db="EMBL/GenBank/DDBJ databases">
        <authorList>
            <person name="Chen L."/>
            <person name="Zhuang W."/>
            <person name="Wang G."/>
        </authorList>
    </citation>
    <scope>NUCLEOTIDE SEQUENCE [LARGE SCALE GENOMIC DNA]</scope>
    <source>
        <strain evidence="4">17621</strain>
    </source>
</reference>
<gene>
    <name evidence="3" type="ORF">A4H97_17625</name>
</gene>
<name>A0A1V9E1N2_9BACT</name>
<dbReference type="EMBL" id="LVXG01000078">
    <property type="protein sequence ID" value="OQP40037.1"/>
    <property type="molecule type" value="Genomic_DNA"/>
</dbReference>
<dbReference type="Proteomes" id="UP000192610">
    <property type="component" value="Unassembled WGS sequence"/>
</dbReference>
<evidence type="ECO:0000313" key="3">
    <source>
        <dbReference type="EMBL" id="OQP40037.1"/>
    </source>
</evidence>